<dbReference type="SUPFAM" id="SSF69047">
    <property type="entry name" value="Hypothetical protein YjbJ"/>
    <property type="match status" value="1"/>
</dbReference>
<feature type="compositionally biased region" description="Basic and acidic residues" evidence="2">
    <location>
        <begin position="43"/>
        <end position="72"/>
    </location>
</feature>
<dbReference type="InterPro" id="IPR008462">
    <property type="entry name" value="CsbD"/>
</dbReference>
<reference evidence="4" key="1">
    <citation type="journal article" date="2021" name="PeerJ">
        <title>Extensive microbial diversity within the chicken gut microbiome revealed by metagenomics and culture.</title>
        <authorList>
            <person name="Gilroy R."/>
            <person name="Ravi A."/>
            <person name="Getino M."/>
            <person name="Pursley I."/>
            <person name="Horton D.L."/>
            <person name="Alikhan N.F."/>
            <person name="Baker D."/>
            <person name="Gharbi K."/>
            <person name="Hall N."/>
            <person name="Watson M."/>
            <person name="Adriaenssens E.M."/>
            <person name="Foster-Nyarko E."/>
            <person name="Jarju S."/>
            <person name="Secka A."/>
            <person name="Antonio M."/>
            <person name="Oren A."/>
            <person name="Chaudhuri R.R."/>
            <person name="La Ragione R."/>
            <person name="Hildebrand F."/>
            <person name="Pallen M.J."/>
        </authorList>
    </citation>
    <scope>NUCLEOTIDE SEQUENCE</scope>
    <source>
        <strain evidence="4">ChiHjej13B12-14962</strain>
    </source>
</reference>
<gene>
    <name evidence="4" type="ORF">K8V32_05140</name>
</gene>
<sequence length="72" mass="7622">MGFDEKADSMKDKVTGKIKEGLGKVTGDSQTEAEGKGQQAQGKVKEGAEKAKDAARDVADKAKGFTEGYKKD</sequence>
<comment type="caution">
    <text evidence="4">The sequence shown here is derived from an EMBL/GenBank/DDBJ whole genome shotgun (WGS) entry which is preliminary data.</text>
</comment>
<accession>A0A921FNH3</accession>
<evidence type="ECO:0000259" key="3">
    <source>
        <dbReference type="Pfam" id="PF05532"/>
    </source>
</evidence>
<dbReference type="Proteomes" id="UP000703315">
    <property type="component" value="Unassembled WGS sequence"/>
</dbReference>
<dbReference type="AlphaFoldDB" id="A0A921FNH3"/>
<evidence type="ECO:0000256" key="1">
    <source>
        <dbReference type="ARBA" id="ARBA00009129"/>
    </source>
</evidence>
<protein>
    <submittedName>
        <fullName evidence="4">CsbD family protein</fullName>
    </submittedName>
</protein>
<proteinExistence type="inferred from homology"/>
<dbReference type="Gene3D" id="1.10.1470.10">
    <property type="entry name" value="YjbJ"/>
    <property type="match status" value="1"/>
</dbReference>
<dbReference type="EMBL" id="DYXC01000065">
    <property type="protein sequence ID" value="HJF14177.1"/>
    <property type="molecule type" value="Genomic_DNA"/>
</dbReference>
<dbReference type="Pfam" id="PF05532">
    <property type="entry name" value="CsbD"/>
    <property type="match status" value="1"/>
</dbReference>
<evidence type="ECO:0000256" key="2">
    <source>
        <dbReference type="SAM" id="MobiDB-lite"/>
    </source>
</evidence>
<comment type="similarity">
    <text evidence="1">Belongs to the UPF0337 (CsbD) family.</text>
</comment>
<name>A0A921FNH3_9MICC</name>
<feature type="compositionally biased region" description="Basic and acidic residues" evidence="2">
    <location>
        <begin position="1"/>
        <end position="22"/>
    </location>
</feature>
<reference evidence="4" key="2">
    <citation type="submission" date="2021-09" db="EMBL/GenBank/DDBJ databases">
        <authorList>
            <person name="Gilroy R."/>
        </authorList>
    </citation>
    <scope>NUCLEOTIDE SEQUENCE</scope>
    <source>
        <strain evidence="4">ChiHjej13B12-14962</strain>
    </source>
</reference>
<dbReference type="RefSeq" id="WP_303903895.1">
    <property type="nucleotide sequence ID" value="NZ_DYXC01000065.1"/>
</dbReference>
<evidence type="ECO:0000313" key="5">
    <source>
        <dbReference type="Proteomes" id="UP000703315"/>
    </source>
</evidence>
<evidence type="ECO:0000313" key="4">
    <source>
        <dbReference type="EMBL" id="HJF14177.1"/>
    </source>
</evidence>
<dbReference type="InterPro" id="IPR036629">
    <property type="entry name" value="YjbJ_sf"/>
</dbReference>
<feature type="domain" description="CsbD-like" evidence="3">
    <location>
        <begin position="6"/>
        <end position="57"/>
    </location>
</feature>
<feature type="region of interest" description="Disordered" evidence="2">
    <location>
        <begin position="1"/>
        <end position="72"/>
    </location>
</feature>
<organism evidence="4 5">
    <name type="scientific">Enteractinococcus helveticum</name>
    <dbReference type="NCBI Taxonomy" id="1837282"/>
    <lineage>
        <taxon>Bacteria</taxon>
        <taxon>Bacillati</taxon>
        <taxon>Actinomycetota</taxon>
        <taxon>Actinomycetes</taxon>
        <taxon>Micrococcales</taxon>
        <taxon>Micrococcaceae</taxon>
    </lineage>
</organism>